<dbReference type="PANTHER" id="PTHR12307">
    <property type="entry name" value="PROTEIN PHOSPHATASE 1 REGULATORY SUBUNIT"/>
    <property type="match status" value="1"/>
</dbReference>
<dbReference type="GO" id="GO:2001069">
    <property type="term" value="F:glycogen binding"/>
    <property type="evidence" value="ECO:0007669"/>
    <property type="project" value="TreeGrafter"/>
</dbReference>
<dbReference type="GO" id="GO:0005979">
    <property type="term" value="P:regulation of glycogen biosynthetic process"/>
    <property type="evidence" value="ECO:0007669"/>
    <property type="project" value="TreeGrafter"/>
</dbReference>
<dbReference type="OMA" id="VGVRWTY"/>
<reference evidence="2" key="1">
    <citation type="submission" date="2022-01" db="UniProtKB">
        <authorList>
            <consortium name="EnsemblMetazoa"/>
        </authorList>
    </citation>
    <scope>IDENTIFICATION</scope>
</reference>
<protein>
    <recommendedName>
        <fullName evidence="1">CBM21 domain-containing protein</fullName>
    </recommendedName>
</protein>
<dbReference type="InterPro" id="IPR005036">
    <property type="entry name" value="CBM21_dom"/>
</dbReference>
<gene>
    <name evidence="2" type="primary">106663523</name>
</gene>
<dbReference type="InterPro" id="IPR038175">
    <property type="entry name" value="CBM21_dom_sf"/>
</dbReference>
<dbReference type="InterPro" id="IPR050782">
    <property type="entry name" value="PP1_regulatory_subunit_3"/>
</dbReference>
<dbReference type="GO" id="GO:0000164">
    <property type="term" value="C:protein phosphatase type 1 complex"/>
    <property type="evidence" value="ECO:0007669"/>
    <property type="project" value="TreeGrafter"/>
</dbReference>
<dbReference type="Proteomes" id="UP000494040">
    <property type="component" value="Unassembled WGS sequence"/>
</dbReference>
<dbReference type="PANTHER" id="PTHR12307:SF36">
    <property type="entry name" value="GLYCOGEN-BINDING SUBUNIT 76A"/>
    <property type="match status" value="1"/>
</dbReference>
<evidence type="ECO:0000313" key="2">
    <source>
        <dbReference type="EnsemblMetazoa" id="XP_014243895.1"/>
    </source>
</evidence>
<accession>A0A8I6REQ4</accession>
<evidence type="ECO:0000259" key="1">
    <source>
        <dbReference type="PROSITE" id="PS51159"/>
    </source>
</evidence>
<proteinExistence type="predicted"/>
<dbReference type="KEGG" id="clec:106663523"/>
<organism evidence="2 3">
    <name type="scientific">Cimex lectularius</name>
    <name type="common">Bed bug</name>
    <name type="synonym">Acanthia lectularia</name>
    <dbReference type="NCBI Taxonomy" id="79782"/>
    <lineage>
        <taxon>Eukaryota</taxon>
        <taxon>Metazoa</taxon>
        <taxon>Ecdysozoa</taxon>
        <taxon>Arthropoda</taxon>
        <taxon>Hexapoda</taxon>
        <taxon>Insecta</taxon>
        <taxon>Pterygota</taxon>
        <taxon>Neoptera</taxon>
        <taxon>Paraneoptera</taxon>
        <taxon>Hemiptera</taxon>
        <taxon>Heteroptera</taxon>
        <taxon>Panheteroptera</taxon>
        <taxon>Cimicomorpha</taxon>
        <taxon>Cimicidae</taxon>
        <taxon>Cimex</taxon>
    </lineage>
</organism>
<sequence>MSGHGCTVDSSLPETFLHERILFSNPQSDLMEYNQPQAPVRDSLIDFYKDEVAHCSGFVWKTPDVQPKKKSSSLKSAISTGGGGEKKIVRFADVLGLDLTDVHTFLDEIPKIPKSAFKDLKNVDVAPASSPKPEKTLVSLFPQPASQNQFTEKLAYNKVCLENAFITNTISLNVRGTIRVVNVHFEKKVTVRYSTDKWKTFVDTISQYLEGSSDGFSDRFSFTLPASDMSVGQRMEFAIKYNVLDTEYWDNNSGINYVFQCMPDSPPKLTSSHIPSTTALENWGFFY</sequence>
<evidence type="ECO:0000313" key="3">
    <source>
        <dbReference type="Proteomes" id="UP000494040"/>
    </source>
</evidence>
<dbReference type="EnsemblMetazoa" id="XM_014388409.2">
    <property type="protein sequence ID" value="XP_014243895.1"/>
    <property type="gene ID" value="LOC106663523"/>
</dbReference>
<dbReference type="Gene3D" id="2.60.40.2440">
    <property type="entry name" value="Carbohydrate binding type-21 domain"/>
    <property type="match status" value="1"/>
</dbReference>
<dbReference type="AlphaFoldDB" id="A0A8I6REQ4"/>
<keyword evidence="3" id="KW-1185">Reference proteome</keyword>
<dbReference type="PROSITE" id="PS51159">
    <property type="entry name" value="CBM21"/>
    <property type="match status" value="1"/>
</dbReference>
<feature type="domain" description="CBM21" evidence="1">
    <location>
        <begin position="151"/>
        <end position="260"/>
    </location>
</feature>
<dbReference type="OrthoDB" id="8942186at2759"/>
<dbReference type="GO" id="GO:0008157">
    <property type="term" value="F:protein phosphatase 1 binding"/>
    <property type="evidence" value="ECO:0007669"/>
    <property type="project" value="TreeGrafter"/>
</dbReference>
<name>A0A8I6REQ4_CIMLE</name>
<dbReference type="Pfam" id="PF03370">
    <property type="entry name" value="CBM_21"/>
    <property type="match status" value="1"/>
</dbReference>